<keyword evidence="6 13" id="KW-0812">Transmembrane</keyword>
<feature type="domain" description="Histidine kinase" evidence="14">
    <location>
        <begin position="331"/>
        <end position="495"/>
    </location>
</feature>
<evidence type="ECO:0000256" key="13">
    <source>
        <dbReference type="SAM" id="Phobius"/>
    </source>
</evidence>
<dbReference type="EMBL" id="RBKT01000001">
    <property type="protein sequence ID" value="RKR93043.1"/>
    <property type="molecule type" value="Genomic_DNA"/>
</dbReference>
<keyword evidence="10 13" id="KW-1133">Transmembrane helix</keyword>
<comment type="subcellular location">
    <subcellularLocation>
        <location evidence="2">Membrane</location>
        <topology evidence="2">Multi-pass membrane protein</topology>
    </subcellularLocation>
</comment>
<keyword evidence="16" id="KW-1185">Reference proteome</keyword>
<dbReference type="InterPro" id="IPR004358">
    <property type="entry name" value="Sig_transdc_His_kin-like_C"/>
</dbReference>
<evidence type="ECO:0000256" key="11">
    <source>
        <dbReference type="ARBA" id="ARBA00023012"/>
    </source>
</evidence>
<evidence type="ECO:0000313" key="16">
    <source>
        <dbReference type="Proteomes" id="UP000277671"/>
    </source>
</evidence>
<dbReference type="GO" id="GO:0000155">
    <property type="term" value="F:phosphorelay sensor kinase activity"/>
    <property type="evidence" value="ECO:0007669"/>
    <property type="project" value="TreeGrafter"/>
</dbReference>
<keyword evidence="8 15" id="KW-0418">Kinase</keyword>
<dbReference type="Pfam" id="PF13493">
    <property type="entry name" value="DUF4118"/>
    <property type="match status" value="1"/>
</dbReference>
<evidence type="ECO:0000259" key="14">
    <source>
        <dbReference type="PROSITE" id="PS50109"/>
    </source>
</evidence>
<feature type="transmembrane region" description="Helical" evidence="13">
    <location>
        <begin position="169"/>
        <end position="190"/>
    </location>
</feature>
<dbReference type="SUPFAM" id="SSF55874">
    <property type="entry name" value="ATPase domain of HSP90 chaperone/DNA topoisomerase II/histidine kinase"/>
    <property type="match status" value="1"/>
</dbReference>
<dbReference type="Gene3D" id="1.20.120.620">
    <property type="entry name" value="Backbone structure of the membrane domain of e. Coli histidine kinase receptor kdpd"/>
    <property type="match status" value="1"/>
</dbReference>
<dbReference type="RefSeq" id="WP_425462287.1">
    <property type="nucleotide sequence ID" value="NZ_RBKT01000001.1"/>
</dbReference>
<dbReference type="InterPro" id="IPR036890">
    <property type="entry name" value="HATPase_C_sf"/>
</dbReference>
<evidence type="ECO:0000313" key="15">
    <source>
        <dbReference type="EMBL" id="RKR93043.1"/>
    </source>
</evidence>
<dbReference type="Gene3D" id="3.30.565.10">
    <property type="entry name" value="Histidine kinase-like ATPase, C-terminal domain"/>
    <property type="match status" value="1"/>
</dbReference>
<dbReference type="AlphaFoldDB" id="A0A495JVJ1"/>
<comment type="catalytic activity">
    <reaction evidence="1">
        <text>ATP + protein L-histidine = ADP + protein N-phospho-L-histidine.</text>
        <dbReference type="EC" id="2.7.13.3"/>
    </reaction>
</comment>
<dbReference type="EC" id="2.7.13.3" evidence="3"/>
<keyword evidence="12 13" id="KW-0472">Membrane</keyword>
<evidence type="ECO:0000256" key="9">
    <source>
        <dbReference type="ARBA" id="ARBA00022840"/>
    </source>
</evidence>
<feature type="transmembrane region" description="Helical" evidence="13">
    <location>
        <begin position="120"/>
        <end position="149"/>
    </location>
</feature>
<proteinExistence type="predicted"/>
<dbReference type="InterPro" id="IPR038318">
    <property type="entry name" value="KdpD_sf"/>
</dbReference>
<keyword evidence="7" id="KW-0547">Nucleotide-binding</keyword>
<dbReference type="GO" id="GO:0005524">
    <property type="term" value="F:ATP binding"/>
    <property type="evidence" value="ECO:0007669"/>
    <property type="project" value="UniProtKB-KW"/>
</dbReference>
<evidence type="ECO:0000256" key="8">
    <source>
        <dbReference type="ARBA" id="ARBA00022777"/>
    </source>
</evidence>
<dbReference type="PANTHER" id="PTHR45569">
    <property type="entry name" value="SENSOR PROTEIN KDPD"/>
    <property type="match status" value="1"/>
</dbReference>
<evidence type="ECO:0000256" key="10">
    <source>
        <dbReference type="ARBA" id="ARBA00022989"/>
    </source>
</evidence>
<dbReference type="PRINTS" id="PR00344">
    <property type="entry name" value="BCTRLSENSOR"/>
</dbReference>
<keyword evidence="4" id="KW-0597">Phosphoprotein</keyword>
<protein>
    <recommendedName>
        <fullName evidence="3">histidine kinase</fullName>
        <ecNumber evidence="3">2.7.13.3</ecNumber>
    </recommendedName>
</protein>
<dbReference type="CDD" id="cd00075">
    <property type="entry name" value="HATPase"/>
    <property type="match status" value="1"/>
</dbReference>
<evidence type="ECO:0000256" key="12">
    <source>
        <dbReference type="ARBA" id="ARBA00023136"/>
    </source>
</evidence>
<comment type="caution">
    <text evidence="15">The sequence shown here is derived from an EMBL/GenBank/DDBJ whole genome shotgun (WGS) entry which is preliminary data.</text>
</comment>
<evidence type="ECO:0000256" key="4">
    <source>
        <dbReference type="ARBA" id="ARBA00022553"/>
    </source>
</evidence>
<dbReference type="SMART" id="SM00387">
    <property type="entry name" value="HATPase_c"/>
    <property type="match status" value="1"/>
</dbReference>
<gene>
    <name evidence="15" type="ORF">BDK92_7549</name>
</gene>
<accession>A0A495JVJ1</accession>
<dbReference type="Proteomes" id="UP000277671">
    <property type="component" value="Unassembled WGS sequence"/>
</dbReference>
<dbReference type="InterPro" id="IPR005467">
    <property type="entry name" value="His_kinase_dom"/>
</dbReference>
<name>A0A495JVJ1_9ACTN</name>
<dbReference type="Pfam" id="PF02518">
    <property type="entry name" value="HATPase_c"/>
    <property type="match status" value="1"/>
</dbReference>
<keyword evidence="11" id="KW-0902">Two-component regulatory system</keyword>
<reference evidence="15 16" key="1">
    <citation type="submission" date="2018-10" db="EMBL/GenBank/DDBJ databases">
        <title>Sequencing the genomes of 1000 actinobacteria strains.</title>
        <authorList>
            <person name="Klenk H.-P."/>
        </authorList>
    </citation>
    <scope>NUCLEOTIDE SEQUENCE [LARGE SCALE GENOMIC DNA]</scope>
    <source>
        <strain evidence="15 16">DSM 45175</strain>
    </source>
</reference>
<keyword evidence="5" id="KW-0808">Transferase</keyword>
<evidence type="ECO:0000256" key="2">
    <source>
        <dbReference type="ARBA" id="ARBA00004141"/>
    </source>
</evidence>
<dbReference type="InterPro" id="IPR052023">
    <property type="entry name" value="Histidine_kinase_KdpD"/>
</dbReference>
<keyword evidence="9" id="KW-0067">ATP-binding</keyword>
<dbReference type="PROSITE" id="PS50109">
    <property type="entry name" value="HIS_KIN"/>
    <property type="match status" value="1"/>
</dbReference>
<evidence type="ECO:0000256" key="1">
    <source>
        <dbReference type="ARBA" id="ARBA00000085"/>
    </source>
</evidence>
<dbReference type="PANTHER" id="PTHR45569:SF1">
    <property type="entry name" value="SENSOR PROTEIN KDPD"/>
    <property type="match status" value="1"/>
</dbReference>
<evidence type="ECO:0000256" key="5">
    <source>
        <dbReference type="ARBA" id="ARBA00022679"/>
    </source>
</evidence>
<dbReference type="GO" id="GO:0005886">
    <property type="term" value="C:plasma membrane"/>
    <property type="evidence" value="ECO:0007669"/>
    <property type="project" value="TreeGrafter"/>
</dbReference>
<dbReference type="InterPro" id="IPR003594">
    <property type="entry name" value="HATPase_dom"/>
</dbReference>
<evidence type="ECO:0000256" key="3">
    <source>
        <dbReference type="ARBA" id="ARBA00012438"/>
    </source>
</evidence>
<feature type="transmembrane region" description="Helical" evidence="13">
    <location>
        <begin position="90"/>
        <end position="108"/>
    </location>
</feature>
<sequence length="504" mass="53438">MTRGQLRVYLGAAPDIPAALLDFARGVNATQIVLGVSRRGRFAQLFTRGVGVTTAARSGTIDVHLVTHENIGRGIRAPHPIAALSRRRQLAGFAATVLGIPLLTYLLRLATDELSLASDILLFLAGVVGVAVLGGWWPALLAALASSLVIDYFFTPPLHTLDIAQRENLLSLVVFLLVAAAVSAVVDLAARRARDAARASGDAQILSTVAGSVLRGARPLTALLEQLRETFGLTSVTLLERTPDVRPSPGQQQDPHAWQVVASTGDEQCATPASGDVTVGVDDNSSLVLRGRVLAAADRRLIEAFAAQAAVALRQERLTNRAATSRPPAEVENLLDMTRLQTGTLELSLMPVRLAEAVPRALDELGEPARQVRVRLPTNLPAVRADPTLLQRVLVNLLANALQFSPADQPPSASASEHNTRVDLRVVDQGPGIPQDQWTRIFMPFQRHDDRDNQTSLGLGLALSRGLAEAMSGSLTPEQTPGGGLTMVLSLPVAEPSAEAGGGK</sequence>
<organism evidence="15 16">
    <name type="scientific">Micromonospora pisi</name>
    <dbReference type="NCBI Taxonomy" id="589240"/>
    <lineage>
        <taxon>Bacteria</taxon>
        <taxon>Bacillati</taxon>
        <taxon>Actinomycetota</taxon>
        <taxon>Actinomycetes</taxon>
        <taxon>Micromonosporales</taxon>
        <taxon>Micromonosporaceae</taxon>
        <taxon>Micromonospora</taxon>
    </lineage>
</organism>
<evidence type="ECO:0000256" key="7">
    <source>
        <dbReference type="ARBA" id="ARBA00022741"/>
    </source>
</evidence>
<evidence type="ECO:0000256" key="6">
    <source>
        <dbReference type="ARBA" id="ARBA00022692"/>
    </source>
</evidence>
<dbReference type="InterPro" id="IPR025201">
    <property type="entry name" value="KdpD_TM"/>
</dbReference>